<dbReference type="InterPro" id="IPR036291">
    <property type="entry name" value="NAD(P)-bd_dom_sf"/>
</dbReference>
<feature type="domain" description="RCK N-terminal" evidence="7">
    <location>
        <begin position="1"/>
        <end position="124"/>
    </location>
</feature>
<name>A0A075FUZ0_9EURY</name>
<accession>A0A075FUZ0</accession>
<gene>
    <name evidence="9" type="primary">trkA</name>
</gene>
<dbReference type="InterPro" id="IPR050721">
    <property type="entry name" value="Trk_Ktr_HKT_K-transport"/>
</dbReference>
<dbReference type="Pfam" id="PF02254">
    <property type="entry name" value="TrkA_N"/>
    <property type="match status" value="1"/>
</dbReference>
<reference evidence="9" key="1">
    <citation type="journal article" date="2014" name="Genome Biol. Evol.">
        <title>Pangenome evidence for extensive interdomain horizontal transfer affecting lineage core and shell genes in uncultured planktonic thaumarchaeota and euryarchaeota.</title>
        <authorList>
            <person name="Deschamps P."/>
            <person name="Zivanovic Y."/>
            <person name="Moreira D."/>
            <person name="Rodriguez-Valera F."/>
            <person name="Lopez-Garcia P."/>
        </authorList>
    </citation>
    <scope>NUCLEOTIDE SEQUENCE</scope>
</reference>
<dbReference type="PROSITE" id="PS51201">
    <property type="entry name" value="RCK_N"/>
    <property type="match status" value="1"/>
</dbReference>
<dbReference type="PANTHER" id="PTHR43833:SF5">
    <property type="entry name" value="TRK SYSTEM POTASSIUM UPTAKE PROTEIN TRKA"/>
    <property type="match status" value="1"/>
</dbReference>
<sequence>MYIVIVGAGKVGAEAARELVASGHEITVIDRRVNRVNDLNEELGEIAVLGDGTEVRVQSEAGMNRADLVVAATGRDEVNLAVSQVAKHRFGTSRSIARVNYPRNAEIFRILGVDTTVSATQAILSHIEQELPSHPVIHLLELHASDYELVEVMVPDDAPTIGYEVQALNLPPDSLLSLVVHPDGRPEIPCADSIIEAGAAVMAVTLPQHEAALRRALTGVG</sequence>
<dbReference type="GO" id="GO:0015079">
    <property type="term" value="F:potassium ion transmembrane transporter activity"/>
    <property type="evidence" value="ECO:0007669"/>
    <property type="project" value="InterPro"/>
</dbReference>
<dbReference type="InterPro" id="IPR036721">
    <property type="entry name" value="RCK_C_sf"/>
</dbReference>
<keyword evidence="4" id="KW-0630">Potassium</keyword>
<dbReference type="Gene3D" id="3.40.50.720">
    <property type="entry name" value="NAD(P)-binding Rossmann-like Domain"/>
    <property type="match status" value="1"/>
</dbReference>
<dbReference type="InterPro" id="IPR006037">
    <property type="entry name" value="RCK_C"/>
</dbReference>
<keyword evidence="5" id="KW-0520">NAD</keyword>
<dbReference type="EMBL" id="KF900453">
    <property type="protein sequence ID" value="AIE95465.1"/>
    <property type="molecule type" value="Genomic_DNA"/>
</dbReference>
<dbReference type="PRINTS" id="PR00335">
    <property type="entry name" value="KUPTAKETRKA"/>
</dbReference>
<evidence type="ECO:0000256" key="5">
    <source>
        <dbReference type="ARBA" id="ARBA00023027"/>
    </source>
</evidence>
<proteinExistence type="predicted"/>
<organism evidence="9">
    <name type="scientific">uncultured marine group II/III euryarchaeote AD1000_66_E09</name>
    <dbReference type="NCBI Taxonomy" id="1457798"/>
    <lineage>
        <taxon>Archaea</taxon>
        <taxon>Methanobacteriati</taxon>
        <taxon>Methanobacteriota</taxon>
        <taxon>environmental samples</taxon>
    </lineage>
</organism>
<dbReference type="GO" id="GO:0005886">
    <property type="term" value="C:plasma membrane"/>
    <property type="evidence" value="ECO:0007669"/>
    <property type="project" value="InterPro"/>
</dbReference>
<keyword evidence="2" id="KW-0813">Transport</keyword>
<comment type="function">
    <text evidence="1">Part of a potassium transport system.</text>
</comment>
<dbReference type="InterPro" id="IPR003148">
    <property type="entry name" value="RCK_N"/>
</dbReference>
<evidence type="ECO:0000313" key="9">
    <source>
        <dbReference type="EMBL" id="AIE95465.1"/>
    </source>
</evidence>
<evidence type="ECO:0000259" key="8">
    <source>
        <dbReference type="PROSITE" id="PS51202"/>
    </source>
</evidence>
<evidence type="ECO:0000256" key="3">
    <source>
        <dbReference type="ARBA" id="ARBA00022538"/>
    </source>
</evidence>
<dbReference type="Pfam" id="PF02080">
    <property type="entry name" value="TrkA_C"/>
    <property type="match status" value="1"/>
</dbReference>
<evidence type="ECO:0000256" key="2">
    <source>
        <dbReference type="ARBA" id="ARBA00022448"/>
    </source>
</evidence>
<evidence type="ECO:0000256" key="1">
    <source>
        <dbReference type="ARBA" id="ARBA00003660"/>
    </source>
</evidence>
<evidence type="ECO:0000259" key="7">
    <source>
        <dbReference type="PROSITE" id="PS51201"/>
    </source>
</evidence>
<dbReference type="SUPFAM" id="SSF116726">
    <property type="entry name" value="TrkA C-terminal domain-like"/>
    <property type="match status" value="1"/>
</dbReference>
<dbReference type="PROSITE" id="PS51202">
    <property type="entry name" value="RCK_C"/>
    <property type="match status" value="1"/>
</dbReference>
<evidence type="ECO:0000256" key="6">
    <source>
        <dbReference type="ARBA" id="ARBA00023065"/>
    </source>
</evidence>
<dbReference type="PANTHER" id="PTHR43833">
    <property type="entry name" value="POTASSIUM CHANNEL PROTEIN 2-RELATED-RELATED"/>
    <property type="match status" value="1"/>
</dbReference>
<evidence type="ECO:0000256" key="4">
    <source>
        <dbReference type="ARBA" id="ARBA00022958"/>
    </source>
</evidence>
<dbReference type="InterPro" id="IPR006036">
    <property type="entry name" value="K_uptake_TrkA"/>
</dbReference>
<feature type="domain" description="RCK C-terminal" evidence="8">
    <location>
        <begin position="137"/>
        <end position="219"/>
    </location>
</feature>
<dbReference type="AlphaFoldDB" id="A0A075FUZ0"/>
<keyword evidence="6" id="KW-0406">Ion transport</keyword>
<dbReference type="Gene3D" id="3.30.70.1450">
    <property type="entry name" value="Regulator of K+ conductance, C-terminal domain"/>
    <property type="match status" value="1"/>
</dbReference>
<protein>
    <submittedName>
        <fullName evidence="9">Putative trk system potassium uptake protein TrkA-like protein (TrkA)</fullName>
    </submittedName>
</protein>
<keyword evidence="3" id="KW-0633">Potassium transport</keyword>
<dbReference type="SUPFAM" id="SSF51735">
    <property type="entry name" value="NAD(P)-binding Rossmann-fold domains"/>
    <property type="match status" value="1"/>
</dbReference>